<organism evidence="1 2">
    <name type="scientific">Herbaspirillum seropedicae (strain SmR1)</name>
    <dbReference type="NCBI Taxonomy" id="757424"/>
    <lineage>
        <taxon>Bacteria</taxon>
        <taxon>Pseudomonadati</taxon>
        <taxon>Pseudomonadota</taxon>
        <taxon>Betaproteobacteria</taxon>
        <taxon>Burkholderiales</taxon>
        <taxon>Oxalobacteraceae</taxon>
        <taxon>Herbaspirillum</taxon>
    </lineage>
</organism>
<name>D8IQ57_HERSS</name>
<evidence type="ECO:0000313" key="1">
    <source>
        <dbReference type="EMBL" id="ADJ63103.1"/>
    </source>
</evidence>
<accession>D8IQ57</accession>
<dbReference type="STRING" id="757424.Hsero_1590"/>
<dbReference type="HOGENOM" id="CLU_2301992_0_0_4"/>
<gene>
    <name evidence="1" type="ordered locus">Hsero_1590</name>
</gene>
<sequence>MWCACVYRWRCRADPKDLLGGSGCSAARRYVDRLKASQMSDAWRQGKIVSEETCAIRQDAFSKVHQKFVTAQRLCDALCEGPFSCVETMRNYLYFYEACN</sequence>
<dbReference type="KEGG" id="hse:Hsero_1590"/>
<dbReference type="EMBL" id="CP002039">
    <property type="protein sequence ID" value="ADJ63103.1"/>
    <property type="molecule type" value="Genomic_DNA"/>
</dbReference>
<protein>
    <submittedName>
        <fullName evidence="1">Uncharacterized protein</fullName>
    </submittedName>
</protein>
<dbReference type="Proteomes" id="UP000000329">
    <property type="component" value="Chromosome"/>
</dbReference>
<dbReference type="AlphaFoldDB" id="D8IQ57"/>
<reference evidence="1 2" key="1">
    <citation type="submission" date="2010-04" db="EMBL/GenBank/DDBJ databases">
        <title>The genome of Herbaspirillum seropedicae SmR1, an endophytic, nitrogen-fixing, plant-growth promoting beta-Proteobacteria.</title>
        <authorList>
            <person name="Pedrosa F.O."/>
            <person name="Monteiro R.A."/>
            <person name="Wassem R."/>
            <person name="Cruz L.M."/>
            <person name="Ayub R.A."/>
            <person name="Colauto N.B."/>
            <person name="Fernandez M.A."/>
            <person name="Fungaro M.H.P."/>
            <person name="Grisard E.C."/>
            <person name="Hungria M."/>
            <person name="Madeira H.M.F."/>
            <person name="Nodari R.O."/>
            <person name="Osaku C.A."/>
            <person name="Petzl-Erler M.L."/>
            <person name="Terenzi H."/>
            <person name="Vieira L.G.E."/>
            <person name="Almeida M.I.M."/>
            <person name="Alves L.R."/>
            <person name="Arantes O.M.N."/>
            <person name="Balsanelli E."/>
            <person name="Barcellos F.G."/>
            <person name="Baura V.A."/>
            <person name="Binde D.R."/>
            <person name="Campo R.J."/>
            <person name="Chubatsu L.S."/>
            <person name="Chueire L.M.O."/>
            <person name="Ciferri R.R."/>
            <person name="Correa L.C."/>
            <person name="da Conceicao Silva J.L."/>
            <person name="Dabul A.N.G."/>
            <person name="Dambros B.P."/>
            <person name="Faoro H."/>
            <person name="Favetti A."/>
            <person name="Friedermann G."/>
            <person name="Furlaneto M.C."/>
            <person name="Gasques L.S."/>
            <person name="Gimenes C.C.T."/>
            <person name="Gioppo N.M.R."/>
            <person name="Glienke-Blanco C."/>
            <person name="Godoy L.P."/>
            <person name="Guerra M.P."/>
            <person name="Karp S."/>
            <person name="Kava-Cordeiro V."/>
            <person name="Margarido V.P."/>
            <person name="Mathioni S.M."/>
            <person name="Menck-Soares M.A."/>
            <person name="Murace N.K."/>
            <person name="Nicolas M.F."/>
            <person name="Oliveira C.E.C."/>
            <person name="Pagnan N.A.B."/>
            <person name="Pamphile J.A."/>
            <person name="Patussi E.V."/>
            <person name="Pereira L.F.P."/>
            <person name="Pereira-Ferrari L."/>
            <person name="Pinto F.G.S."/>
            <person name="Precoma C."/>
            <person name="Prioli A.J."/>
            <person name="Prioli S.M.A.P."/>
            <person name="Raittz R.T."/>
            <person name="Ramos H.J.O."/>
            <person name="Ribeiro E.M.S.F."/>
            <person name="Rigo L.U."/>
            <person name="Rocha C.L.M.S.C."/>
            <person name="Rocha S.N."/>
            <person name="Santos K."/>
            <person name="Satori D."/>
            <person name="Silva A.G."/>
            <person name="Simao R.C.G."/>
            <person name="Soares M.A.M."/>
            <person name="Souza E.M."/>
            <person name="Steffens M.B.R."/>
            <person name="Steindel M."/>
            <person name="Tadra-Sfeir M.Z."/>
            <person name="Takahashi E.K."/>
            <person name="Torres R.A."/>
            <person name="Valle J.S."/>
            <person name="Vernal J.I."/>
            <person name="Vilas-Boas L.A."/>
            <person name="Watanabe M.A.E."/>
            <person name="Weiss V.A."/>
            <person name="Yates M.A."/>
            <person name="Souza E.M."/>
        </authorList>
    </citation>
    <scope>NUCLEOTIDE SEQUENCE [LARGE SCALE GENOMIC DNA]</scope>
    <source>
        <strain evidence="1 2">SmR1</strain>
    </source>
</reference>
<proteinExistence type="predicted"/>
<evidence type="ECO:0000313" key="2">
    <source>
        <dbReference type="Proteomes" id="UP000000329"/>
    </source>
</evidence>
<keyword evidence="2" id="KW-1185">Reference proteome</keyword>